<evidence type="ECO:0008006" key="3">
    <source>
        <dbReference type="Google" id="ProtNLM"/>
    </source>
</evidence>
<protein>
    <recommendedName>
        <fullName evidence="3">Antitoxin</fullName>
    </recommendedName>
</protein>
<evidence type="ECO:0000313" key="2">
    <source>
        <dbReference type="Proteomes" id="UP000053244"/>
    </source>
</evidence>
<name>A0A0X3UP99_9ACTN</name>
<gene>
    <name evidence="1" type="ORF">ADL15_16855</name>
</gene>
<reference evidence="1 2" key="1">
    <citation type="submission" date="2015-10" db="EMBL/GenBank/DDBJ databases">
        <authorList>
            <person name="Gilbert D.G."/>
        </authorList>
    </citation>
    <scope>NUCLEOTIDE SEQUENCE [LARGE SCALE GENOMIC DNA]</scope>
    <source>
        <strain evidence="1 2">NRRL B-16712</strain>
    </source>
</reference>
<sequence length="77" mass="8145">MRAETSLTLDAASMPLAKACADAENLDVGQWLDRAIRNEAARGDVQVIAAWEASLSSDDQAILAVLDADDRGTDLSV</sequence>
<organism evidence="1 2">
    <name type="scientific">Actinoplanes awajinensis subsp. mycoplanecinus</name>
    <dbReference type="NCBI Taxonomy" id="135947"/>
    <lineage>
        <taxon>Bacteria</taxon>
        <taxon>Bacillati</taxon>
        <taxon>Actinomycetota</taxon>
        <taxon>Actinomycetes</taxon>
        <taxon>Micromonosporales</taxon>
        <taxon>Micromonosporaceae</taxon>
        <taxon>Actinoplanes</taxon>
    </lineage>
</organism>
<dbReference type="Proteomes" id="UP000053244">
    <property type="component" value="Unassembled WGS sequence"/>
</dbReference>
<accession>A0A0X3UP99</accession>
<dbReference type="EMBL" id="LLZH01000122">
    <property type="protein sequence ID" value="KUL34300.1"/>
    <property type="molecule type" value="Genomic_DNA"/>
</dbReference>
<evidence type="ECO:0000313" key="1">
    <source>
        <dbReference type="EMBL" id="KUL34300.1"/>
    </source>
</evidence>
<dbReference type="AlphaFoldDB" id="A0A0X3UP99"/>
<keyword evidence="2" id="KW-1185">Reference proteome</keyword>
<proteinExistence type="predicted"/>
<dbReference type="RefSeq" id="WP_067691333.1">
    <property type="nucleotide sequence ID" value="NZ_LLZH01000122.1"/>
</dbReference>
<comment type="caution">
    <text evidence="1">The sequence shown here is derived from an EMBL/GenBank/DDBJ whole genome shotgun (WGS) entry which is preliminary data.</text>
</comment>